<dbReference type="EMBL" id="KQ030556">
    <property type="protein sequence ID" value="KJZ71949.1"/>
    <property type="molecule type" value="Genomic_DNA"/>
</dbReference>
<evidence type="ECO:0000259" key="1">
    <source>
        <dbReference type="Pfam" id="PF20150"/>
    </source>
</evidence>
<keyword evidence="3" id="KW-1185">Reference proteome</keyword>
<gene>
    <name evidence="2" type="ORF">HIM_08629</name>
</gene>
<organism evidence="2 3">
    <name type="scientific">Hirsutella minnesotensis 3608</name>
    <dbReference type="NCBI Taxonomy" id="1043627"/>
    <lineage>
        <taxon>Eukaryota</taxon>
        <taxon>Fungi</taxon>
        <taxon>Dikarya</taxon>
        <taxon>Ascomycota</taxon>
        <taxon>Pezizomycotina</taxon>
        <taxon>Sordariomycetes</taxon>
        <taxon>Hypocreomycetidae</taxon>
        <taxon>Hypocreales</taxon>
        <taxon>Ophiocordycipitaceae</taxon>
        <taxon>Hirsutella</taxon>
    </lineage>
</organism>
<evidence type="ECO:0000313" key="3">
    <source>
        <dbReference type="Proteomes" id="UP000054481"/>
    </source>
</evidence>
<protein>
    <recommendedName>
        <fullName evidence="1">2EXR domain-containing protein</fullName>
    </recommendedName>
</protein>
<dbReference type="Proteomes" id="UP000054481">
    <property type="component" value="Unassembled WGS sequence"/>
</dbReference>
<dbReference type="Pfam" id="PF20150">
    <property type="entry name" value="2EXR"/>
    <property type="match status" value="1"/>
</dbReference>
<dbReference type="AlphaFoldDB" id="A0A0F8A3J7"/>
<name>A0A0F8A3J7_9HYPO</name>
<evidence type="ECO:0000313" key="2">
    <source>
        <dbReference type="EMBL" id="KJZ71949.1"/>
    </source>
</evidence>
<dbReference type="InterPro" id="IPR045518">
    <property type="entry name" value="2EXR"/>
</dbReference>
<accession>A0A0F8A3J7</accession>
<dbReference type="OrthoDB" id="4655872at2759"/>
<sequence length="435" mass="50095">MSTGAFFWTPTEFRQFTLFPRLPPEIRQNIWLDYICNPGINFIRLRVLDGSRRLGQPLLRPISNTNSDPKRMSVKTNGKKLEKLDESDLLVIKDDFKPMRSLVAKIEPQSPVWMGDLSEYKSLRQRLKVLRSTCVETAALVKSMLNRSGVFRLTDRTVVTLSKSDDLVCLEYLQYEDYSRNCPLNVKLICSGLENVRRLAMSFCHEWRPAVKYDPCSTCGKICHNSSGKPNAPVDEGNYPTHLYQFLARYLPNLEEFYFLDYYIVPKPPSDILGKHTARIKEQAPLRYFRTKDRILFEFCETEAYAREWKISRNAVEIKNWLRDHFVRYAKASHLSRHKTPEKVHFGILACEWDVSPPPVRKSPTLKATCTTRLDKGMSTLGSAKPAARAQSLVPSNRQGMRPGGPSAYVFGSAPQHDFNFQFSFSKTLDNMPRF</sequence>
<reference evidence="2 3" key="1">
    <citation type="journal article" date="2014" name="Genome Biol. Evol.">
        <title>Comparative genomics and transcriptomics analyses reveal divergent lifestyle features of nematode endoparasitic fungus Hirsutella minnesotensis.</title>
        <authorList>
            <person name="Lai Y."/>
            <person name="Liu K."/>
            <person name="Zhang X."/>
            <person name="Zhang X."/>
            <person name="Li K."/>
            <person name="Wang N."/>
            <person name="Shu C."/>
            <person name="Wu Y."/>
            <person name="Wang C."/>
            <person name="Bushley K.E."/>
            <person name="Xiang M."/>
            <person name="Liu X."/>
        </authorList>
    </citation>
    <scope>NUCLEOTIDE SEQUENCE [LARGE SCALE GENOMIC DNA]</scope>
    <source>
        <strain evidence="2 3">3608</strain>
    </source>
</reference>
<feature type="domain" description="2EXR" evidence="1">
    <location>
        <begin position="16"/>
        <end position="63"/>
    </location>
</feature>
<proteinExistence type="predicted"/>